<dbReference type="EMBL" id="DUZY01000007">
    <property type="protein sequence ID" value="DAD45058.1"/>
    <property type="molecule type" value="Genomic_DNA"/>
</dbReference>
<protein>
    <recommendedName>
        <fullName evidence="5">DNA-directed RNA polymerases II, IV and V subunit 3-like</fullName>
    </recommendedName>
</protein>
<evidence type="ECO:0000313" key="3">
    <source>
        <dbReference type="EMBL" id="DAD45058.1"/>
    </source>
</evidence>
<gene>
    <name evidence="3" type="ORF">HUJ06_003288</name>
</gene>
<evidence type="ECO:0000256" key="1">
    <source>
        <dbReference type="ARBA" id="ARBA00022478"/>
    </source>
</evidence>
<dbReference type="Gene3D" id="3.30.1360.10">
    <property type="entry name" value="RNA polymerase, RBP11-like subunit"/>
    <property type="match status" value="1"/>
</dbReference>
<sequence length="131" mass="14209">MIKVVTSSLLTASHQCPRHVHLQIHYSRDCDAYNSVMASASIASLSSTSKSTTTLDVTSCNFKISNAFVFLVNVALCLISRGPGQELRLRALAGKGIGKDHAKWSPVATVTSMYELDIHEDLTETLKATLD</sequence>
<dbReference type="InterPro" id="IPR036603">
    <property type="entry name" value="RBP11-like"/>
</dbReference>
<dbReference type="GO" id="GO:0006351">
    <property type="term" value="P:DNA-templated transcription"/>
    <property type="evidence" value="ECO:0007669"/>
    <property type="project" value="InterPro"/>
</dbReference>
<organism evidence="3 4">
    <name type="scientific">Nelumbo nucifera</name>
    <name type="common">Sacred lotus</name>
    <dbReference type="NCBI Taxonomy" id="4432"/>
    <lineage>
        <taxon>Eukaryota</taxon>
        <taxon>Viridiplantae</taxon>
        <taxon>Streptophyta</taxon>
        <taxon>Embryophyta</taxon>
        <taxon>Tracheophyta</taxon>
        <taxon>Spermatophyta</taxon>
        <taxon>Magnoliopsida</taxon>
        <taxon>Proteales</taxon>
        <taxon>Nelumbonaceae</taxon>
        <taxon>Nelumbo</taxon>
    </lineage>
</organism>
<proteinExistence type="predicted"/>
<accession>A0A822ZT69</accession>
<comment type="caution">
    <text evidence="3">The sequence shown here is derived from an EMBL/GenBank/DDBJ whole genome shotgun (WGS) entry which is preliminary data.</text>
</comment>
<dbReference type="PANTHER" id="PTHR11800:SF2">
    <property type="entry name" value="DNA-DIRECTED RNA POLYMERASE II SUBUNIT RPB3"/>
    <property type="match status" value="1"/>
</dbReference>
<evidence type="ECO:0008006" key="5">
    <source>
        <dbReference type="Google" id="ProtNLM"/>
    </source>
</evidence>
<dbReference type="Proteomes" id="UP000607653">
    <property type="component" value="Unassembled WGS sequence"/>
</dbReference>
<name>A0A822ZT69_NELNU</name>
<dbReference type="GO" id="GO:0000428">
    <property type="term" value="C:DNA-directed RNA polymerase complex"/>
    <property type="evidence" value="ECO:0007669"/>
    <property type="project" value="UniProtKB-KW"/>
</dbReference>
<dbReference type="GO" id="GO:0046983">
    <property type="term" value="F:protein dimerization activity"/>
    <property type="evidence" value="ECO:0007669"/>
    <property type="project" value="InterPro"/>
</dbReference>
<keyword evidence="2" id="KW-0804">Transcription</keyword>
<dbReference type="PANTHER" id="PTHR11800">
    <property type="entry name" value="DNA-DIRECTED RNA POLYMERASE"/>
    <property type="match status" value="1"/>
</dbReference>
<dbReference type="InterPro" id="IPR050518">
    <property type="entry name" value="Rpo3/RPB3_RNA_Pol_subunit"/>
</dbReference>
<dbReference type="SUPFAM" id="SSF56553">
    <property type="entry name" value="Insert subdomain of RNA polymerase alpha subunit"/>
    <property type="match status" value="1"/>
</dbReference>
<evidence type="ECO:0000256" key="2">
    <source>
        <dbReference type="ARBA" id="ARBA00023163"/>
    </source>
</evidence>
<dbReference type="AlphaFoldDB" id="A0A822ZT69"/>
<reference evidence="3 4" key="1">
    <citation type="journal article" date="2020" name="Mol. Biol. Evol.">
        <title>Distinct Expression and Methylation Patterns for Genes with Different Fates following a Single Whole-Genome Duplication in Flowering Plants.</title>
        <authorList>
            <person name="Shi T."/>
            <person name="Rahmani R.S."/>
            <person name="Gugger P.F."/>
            <person name="Wang M."/>
            <person name="Li H."/>
            <person name="Zhang Y."/>
            <person name="Li Z."/>
            <person name="Wang Q."/>
            <person name="Van de Peer Y."/>
            <person name="Marchal K."/>
            <person name="Chen J."/>
        </authorList>
    </citation>
    <scope>NUCLEOTIDE SEQUENCE [LARGE SCALE GENOMIC DNA]</scope>
    <source>
        <tissue evidence="3">Leaf</tissue>
    </source>
</reference>
<keyword evidence="1" id="KW-0240">DNA-directed RNA polymerase</keyword>
<keyword evidence="4" id="KW-1185">Reference proteome</keyword>
<dbReference type="InterPro" id="IPR036643">
    <property type="entry name" value="RNApol_insert_sf"/>
</dbReference>
<dbReference type="Gene3D" id="2.170.120.12">
    <property type="entry name" value="DNA-directed RNA polymerase, insert domain"/>
    <property type="match status" value="1"/>
</dbReference>
<evidence type="ECO:0000313" key="4">
    <source>
        <dbReference type="Proteomes" id="UP000607653"/>
    </source>
</evidence>